<dbReference type="RefSeq" id="XP_053019836.1">
    <property type="nucleotide sequence ID" value="XM_053168648.1"/>
</dbReference>
<evidence type="ECO:0000313" key="1">
    <source>
        <dbReference type="EMBL" id="WAQ84281.1"/>
    </source>
</evidence>
<organism evidence="1 2">
    <name type="scientific">Puccinia triticina</name>
    <dbReference type="NCBI Taxonomy" id="208348"/>
    <lineage>
        <taxon>Eukaryota</taxon>
        <taxon>Fungi</taxon>
        <taxon>Dikarya</taxon>
        <taxon>Basidiomycota</taxon>
        <taxon>Pucciniomycotina</taxon>
        <taxon>Pucciniomycetes</taxon>
        <taxon>Pucciniales</taxon>
        <taxon>Pucciniaceae</taxon>
        <taxon>Puccinia</taxon>
    </lineage>
</organism>
<dbReference type="PANTHER" id="PTHR40518">
    <property type="entry name" value="ACETOACETATE DECARBOXYLASE"/>
    <property type="match status" value="1"/>
</dbReference>
<accession>A0ABY7CJH8</accession>
<protein>
    <submittedName>
        <fullName evidence="1">Uncharacterized protein</fullName>
    </submittedName>
</protein>
<reference evidence="1" key="1">
    <citation type="submission" date="2022-10" db="EMBL/GenBank/DDBJ databases">
        <title>Puccinia triticina Genome sequencing and assembly.</title>
        <authorList>
            <person name="Li C."/>
        </authorList>
    </citation>
    <scope>NUCLEOTIDE SEQUENCE</scope>
    <source>
        <strain evidence="1">Pt15</strain>
    </source>
</reference>
<dbReference type="EMBL" id="CP110424">
    <property type="protein sequence ID" value="WAQ84281.1"/>
    <property type="molecule type" value="Genomic_DNA"/>
</dbReference>
<dbReference type="PANTHER" id="PTHR40518:SF1">
    <property type="entry name" value="ACETOACETATE DECARBOXYLASE"/>
    <property type="match status" value="1"/>
</dbReference>
<dbReference type="InterPro" id="IPR023375">
    <property type="entry name" value="ADC_dom_sf"/>
</dbReference>
<gene>
    <name evidence="1" type="ORF">PtA15_4A734</name>
</gene>
<dbReference type="Proteomes" id="UP001164743">
    <property type="component" value="Chromosome 4A"/>
</dbReference>
<keyword evidence="2" id="KW-1185">Reference proteome</keyword>
<dbReference type="GeneID" id="77809543"/>
<evidence type="ECO:0000313" key="2">
    <source>
        <dbReference type="Proteomes" id="UP001164743"/>
    </source>
</evidence>
<sequence length="313" mass="35437">MLANEDTPFSLRPPPWFLQGEGWWIILSILGPARKILDRLKHHQREKTKRPDSTHSDSLELLSREVSQPSDGFRGGFGSVQILRYHMSPVGAYDELLLIPGVFKPPEQSSKRSPVFRITEIYVSTLGSILNGRHNWNIPKKLARFEFIPLEGSPNKITVKVYALKSFSFTRSASSTSWCFEPQFFETPFFSMIIQRRLASVNIPINLGHVPMLDLTLLQPPLQAAEPLQPNILELNRGAIGTSDWKRTKLDIRGRCGLCSFKGTLPGRAGQFADGEHFPDIQPYRFGFHFPRLHLQVQAPTHIPSSSDPSEKQ</sequence>
<name>A0ABY7CJH8_9BASI</name>
<dbReference type="Gene3D" id="2.40.400.10">
    <property type="entry name" value="Acetoacetate decarboxylase-like"/>
    <property type="match status" value="1"/>
</dbReference>
<proteinExistence type="predicted"/>
<dbReference type="SUPFAM" id="SSF160104">
    <property type="entry name" value="Acetoacetate decarboxylase-like"/>
    <property type="match status" value="1"/>
</dbReference>